<keyword evidence="2" id="KW-1185">Reference proteome</keyword>
<gene>
    <name evidence="1" type="ORF">EOD42_16670</name>
</gene>
<dbReference type="AlphaFoldDB" id="A0A437MC61"/>
<organism evidence="1 2">
    <name type="scientific">Rhodovarius crocodyli</name>
    <dbReference type="NCBI Taxonomy" id="1979269"/>
    <lineage>
        <taxon>Bacteria</taxon>
        <taxon>Pseudomonadati</taxon>
        <taxon>Pseudomonadota</taxon>
        <taxon>Alphaproteobacteria</taxon>
        <taxon>Acetobacterales</taxon>
        <taxon>Roseomonadaceae</taxon>
        <taxon>Rhodovarius</taxon>
    </lineage>
</organism>
<evidence type="ECO:0000313" key="1">
    <source>
        <dbReference type="EMBL" id="RVT95218.1"/>
    </source>
</evidence>
<dbReference type="Proteomes" id="UP000282957">
    <property type="component" value="Unassembled WGS sequence"/>
</dbReference>
<protein>
    <submittedName>
        <fullName evidence="1">Uncharacterized protein</fullName>
    </submittedName>
</protein>
<comment type="caution">
    <text evidence="1">The sequence shown here is derived from an EMBL/GenBank/DDBJ whole genome shotgun (WGS) entry which is preliminary data.</text>
</comment>
<sequence>MTADEQVALLEKALRRVVDDAWPRPNGNSFRVHGEAMEGARLALVQLDVARASAKQEAPHG</sequence>
<evidence type="ECO:0000313" key="2">
    <source>
        <dbReference type="Proteomes" id="UP000282957"/>
    </source>
</evidence>
<dbReference type="EMBL" id="SACL01000006">
    <property type="protein sequence ID" value="RVT95218.1"/>
    <property type="molecule type" value="Genomic_DNA"/>
</dbReference>
<dbReference type="RefSeq" id="WP_127788706.1">
    <property type="nucleotide sequence ID" value="NZ_SACL01000006.1"/>
</dbReference>
<accession>A0A437MC61</accession>
<proteinExistence type="predicted"/>
<reference evidence="1 2" key="1">
    <citation type="submission" date="2019-01" db="EMBL/GenBank/DDBJ databases">
        <authorList>
            <person name="Chen W.-M."/>
        </authorList>
    </citation>
    <scope>NUCLEOTIDE SEQUENCE [LARGE SCALE GENOMIC DNA]</scope>
    <source>
        <strain evidence="1 2">CCP-6</strain>
    </source>
</reference>
<name>A0A437MC61_9PROT</name>